<dbReference type="InterPro" id="IPR027417">
    <property type="entry name" value="P-loop_NTPase"/>
</dbReference>
<gene>
    <name evidence="1" type="ORF">NYO98_17190</name>
</gene>
<protein>
    <recommendedName>
        <fullName evidence="3">AAA domain-containing protein</fullName>
    </recommendedName>
</protein>
<keyword evidence="2" id="KW-1185">Reference proteome</keyword>
<organism evidence="1 2">
    <name type="scientific">Nocardioides pini</name>
    <dbReference type="NCBI Taxonomy" id="2975053"/>
    <lineage>
        <taxon>Bacteria</taxon>
        <taxon>Bacillati</taxon>
        <taxon>Actinomycetota</taxon>
        <taxon>Actinomycetes</taxon>
        <taxon>Propionibacteriales</taxon>
        <taxon>Nocardioidaceae</taxon>
        <taxon>Nocardioides</taxon>
    </lineage>
</organism>
<proteinExistence type="predicted"/>
<dbReference type="EMBL" id="JAPPUX010000005">
    <property type="protein sequence ID" value="MCY4728021.1"/>
    <property type="molecule type" value="Genomic_DNA"/>
</dbReference>
<evidence type="ECO:0000313" key="2">
    <source>
        <dbReference type="Proteomes" id="UP001074726"/>
    </source>
</evidence>
<dbReference type="SUPFAM" id="SSF52540">
    <property type="entry name" value="P-loop containing nucleoside triphosphate hydrolases"/>
    <property type="match status" value="1"/>
</dbReference>
<accession>A0ABT4CI53</accession>
<evidence type="ECO:0008006" key="3">
    <source>
        <dbReference type="Google" id="ProtNLM"/>
    </source>
</evidence>
<name>A0ABT4CI53_9ACTN</name>
<dbReference type="Gene3D" id="3.40.50.300">
    <property type="entry name" value="P-loop containing nucleotide triphosphate hydrolases"/>
    <property type="match status" value="1"/>
</dbReference>
<dbReference type="RefSeq" id="WP_268112970.1">
    <property type="nucleotide sequence ID" value="NZ_JAPPUX010000005.1"/>
</dbReference>
<reference evidence="1" key="1">
    <citation type="submission" date="2022-08" db="EMBL/GenBank/DDBJ databases">
        <title>Genome sequencing of Nocardioides sp. STR2.</title>
        <authorList>
            <person name="So Y."/>
        </authorList>
    </citation>
    <scope>NUCLEOTIDE SEQUENCE</scope>
    <source>
        <strain evidence="1">STR2</strain>
    </source>
</reference>
<comment type="caution">
    <text evidence="1">The sequence shown here is derived from an EMBL/GenBank/DDBJ whole genome shotgun (WGS) entry which is preliminary data.</text>
</comment>
<sequence length="170" mass="18209">MDEPRSVLVVTGAAATGKSTIGDHLRGRSGLVVIDGDVLGRGAAATSYGRRDYVGFWRHALAVCREVRTNGLVPVVPCICLPDQVLAAVEDETVHFLALLSDPDTVRRRIAARTGLSDVPSPESHVDLDHRLREVVDVPAPHTWTTHDVTAGDVRRTREVGAGWAAGHAP</sequence>
<evidence type="ECO:0000313" key="1">
    <source>
        <dbReference type="EMBL" id="MCY4728021.1"/>
    </source>
</evidence>
<dbReference type="Proteomes" id="UP001074726">
    <property type="component" value="Unassembled WGS sequence"/>
</dbReference>